<evidence type="ECO:0000313" key="3">
    <source>
        <dbReference type="EMBL" id="PZR06119.1"/>
    </source>
</evidence>
<evidence type="ECO:0000256" key="1">
    <source>
        <dbReference type="SAM" id="MobiDB-lite"/>
    </source>
</evidence>
<protein>
    <submittedName>
        <fullName evidence="3">Uncharacterized protein</fullName>
    </submittedName>
</protein>
<feature type="compositionally biased region" description="Polar residues" evidence="1">
    <location>
        <begin position="172"/>
        <end position="184"/>
    </location>
</feature>
<name>A0A2W5SS38_9CORY</name>
<comment type="caution">
    <text evidence="3">The sequence shown here is derived from an EMBL/GenBank/DDBJ whole genome shotgun (WGS) entry which is preliminary data.</text>
</comment>
<sequence length="460" mass="49506">MKPNEGGADNTRKVTVMKRFRPRVPAERSTRTDRIAVAVIALIVVVWIFGVWVTSEARHSHLSTADGTPQAEDQLTSVPAHLQQTWTHEISGPAPEGPVVSGPTVLATGEKKVEGLDPATGEARWSYTRNQDLCGVTASFSQFIPVFKGPAGCGEVSSLDDATGEYSHSRESANSSPVSMVRSNDNVGVVTPTRMELWRNDLVRTVEFGDVEDHAEPDMQPFPHCTIRSALTRSDLLAVVENCPDDKDSEGHAMLRLMKAVPDDSRKPEMIKSYNLGADTAQIVAISDNKVAVYVAASEPRIDVVDKKGHVTSSQRVKPSPLIDAHTRANADAAEKGEPQNTFEPAINDGPHNMFWWDGERLYAFDPENLSVQFVVADALGTGDVVGDNHLLVPVKGGISVVDTKKGEAGKTIPVERASRGDAVSTGGDDSTAIADAVSLRVAGKTIVERQGNNLVGYRS</sequence>
<proteinExistence type="predicted"/>
<feature type="region of interest" description="Disordered" evidence="1">
    <location>
        <begin position="164"/>
        <end position="184"/>
    </location>
</feature>
<keyword evidence="2" id="KW-0812">Transmembrane</keyword>
<reference evidence="3 4" key="1">
    <citation type="submission" date="2017-08" db="EMBL/GenBank/DDBJ databases">
        <title>Infants hospitalized years apart are colonized by the same room-sourced microbial strains.</title>
        <authorList>
            <person name="Brooks B."/>
            <person name="Olm M.R."/>
            <person name="Firek B.A."/>
            <person name="Baker R."/>
            <person name="Thomas B.C."/>
            <person name="Morowitz M.J."/>
            <person name="Banfield J.F."/>
        </authorList>
    </citation>
    <scope>NUCLEOTIDE SEQUENCE [LARGE SCALE GENOMIC DNA]</scope>
    <source>
        <strain evidence="3">S2_003_000_R1_3</strain>
    </source>
</reference>
<organism evidence="3 4">
    <name type="scientific">Corynebacterium kroppenstedtii</name>
    <dbReference type="NCBI Taxonomy" id="161879"/>
    <lineage>
        <taxon>Bacteria</taxon>
        <taxon>Bacillati</taxon>
        <taxon>Actinomycetota</taxon>
        <taxon>Actinomycetes</taxon>
        <taxon>Mycobacteriales</taxon>
        <taxon>Corynebacteriaceae</taxon>
        <taxon>Corynebacterium</taxon>
    </lineage>
</organism>
<feature type="transmembrane region" description="Helical" evidence="2">
    <location>
        <begin position="35"/>
        <end position="53"/>
    </location>
</feature>
<dbReference type="EMBL" id="QFRA01000003">
    <property type="protein sequence ID" value="PZR06119.1"/>
    <property type="molecule type" value="Genomic_DNA"/>
</dbReference>
<accession>A0A2W5SS38</accession>
<gene>
    <name evidence="3" type="ORF">DI525_02115</name>
</gene>
<dbReference type="Proteomes" id="UP000249432">
    <property type="component" value="Unassembled WGS sequence"/>
</dbReference>
<keyword evidence="2" id="KW-1133">Transmembrane helix</keyword>
<dbReference type="InterPro" id="IPR011047">
    <property type="entry name" value="Quinoprotein_ADH-like_sf"/>
</dbReference>
<dbReference type="SUPFAM" id="SSF50998">
    <property type="entry name" value="Quinoprotein alcohol dehydrogenase-like"/>
    <property type="match status" value="1"/>
</dbReference>
<dbReference type="RefSeq" id="WP_303734153.1">
    <property type="nucleotide sequence ID" value="NZ_QFRA01000003.1"/>
</dbReference>
<evidence type="ECO:0000256" key="2">
    <source>
        <dbReference type="SAM" id="Phobius"/>
    </source>
</evidence>
<dbReference type="Gene3D" id="2.130.10.10">
    <property type="entry name" value="YVTN repeat-like/Quinoprotein amine dehydrogenase"/>
    <property type="match status" value="1"/>
</dbReference>
<dbReference type="AlphaFoldDB" id="A0A2W5SS38"/>
<keyword evidence="2" id="KW-0472">Membrane</keyword>
<evidence type="ECO:0000313" key="4">
    <source>
        <dbReference type="Proteomes" id="UP000249432"/>
    </source>
</evidence>
<dbReference type="InterPro" id="IPR015943">
    <property type="entry name" value="WD40/YVTN_repeat-like_dom_sf"/>
</dbReference>